<name>A0ABW5AW66_9FLAO</name>
<dbReference type="PROSITE" id="PS51186">
    <property type="entry name" value="GNAT"/>
    <property type="match status" value="1"/>
</dbReference>
<dbReference type="EC" id="2.3.1.-" evidence="2"/>
<protein>
    <submittedName>
        <fullName evidence="2">GNAT family N-acetyltransferase</fullName>
        <ecNumber evidence="2">2.3.1.-</ecNumber>
    </submittedName>
</protein>
<evidence type="ECO:0000313" key="3">
    <source>
        <dbReference type="Proteomes" id="UP001597344"/>
    </source>
</evidence>
<reference evidence="3" key="1">
    <citation type="journal article" date="2019" name="Int. J. Syst. Evol. Microbiol.">
        <title>The Global Catalogue of Microorganisms (GCM) 10K type strain sequencing project: providing services to taxonomists for standard genome sequencing and annotation.</title>
        <authorList>
            <consortium name="The Broad Institute Genomics Platform"/>
            <consortium name="The Broad Institute Genome Sequencing Center for Infectious Disease"/>
            <person name="Wu L."/>
            <person name="Ma J."/>
        </authorList>
    </citation>
    <scope>NUCLEOTIDE SEQUENCE [LARGE SCALE GENOMIC DNA]</scope>
    <source>
        <strain evidence="3">DT92</strain>
    </source>
</reference>
<dbReference type="InterPro" id="IPR000182">
    <property type="entry name" value="GNAT_dom"/>
</dbReference>
<dbReference type="GO" id="GO:0016746">
    <property type="term" value="F:acyltransferase activity"/>
    <property type="evidence" value="ECO:0007669"/>
    <property type="project" value="UniProtKB-KW"/>
</dbReference>
<dbReference type="Gene3D" id="3.40.630.30">
    <property type="match status" value="1"/>
</dbReference>
<comment type="caution">
    <text evidence="2">The sequence shown here is derived from an EMBL/GenBank/DDBJ whole genome shotgun (WGS) entry which is preliminary data.</text>
</comment>
<keyword evidence="2" id="KW-0012">Acyltransferase</keyword>
<keyword evidence="3" id="KW-1185">Reference proteome</keyword>
<evidence type="ECO:0000313" key="2">
    <source>
        <dbReference type="EMBL" id="MFD2186545.1"/>
    </source>
</evidence>
<accession>A0ABW5AW66</accession>
<dbReference type="Pfam" id="PF00583">
    <property type="entry name" value="Acetyltransf_1"/>
    <property type="match status" value="1"/>
</dbReference>
<gene>
    <name evidence="2" type="ORF">ACFSJT_07050</name>
</gene>
<organism evidence="2 3">
    <name type="scientific">Aquimarina celericrescens</name>
    <dbReference type="NCBI Taxonomy" id="1964542"/>
    <lineage>
        <taxon>Bacteria</taxon>
        <taxon>Pseudomonadati</taxon>
        <taxon>Bacteroidota</taxon>
        <taxon>Flavobacteriia</taxon>
        <taxon>Flavobacteriales</taxon>
        <taxon>Flavobacteriaceae</taxon>
        <taxon>Aquimarina</taxon>
    </lineage>
</organism>
<keyword evidence="2" id="KW-0808">Transferase</keyword>
<dbReference type="EMBL" id="JBHUHY010000003">
    <property type="protein sequence ID" value="MFD2186545.1"/>
    <property type="molecule type" value="Genomic_DNA"/>
</dbReference>
<proteinExistence type="predicted"/>
<dbReference type="InterPro" id="IPR016181">
    <property type="entry name" value="Acyl_CoA_acyltransferase"/>
</dbReference>
<evidence type="ECO:0000259" key="1">
    <source>
        <dbReference type="PROSITE" id="PS51186"/>
    </source>
</evidence>
<dbReference type="RefSeq" id="WP_378319518.1">
    <property type="nucleotide sequence ID" value="NZ_JBHUHY010000003.1"/>
</dbReference>
<sequence length="179" mass="20926">MNLSYTVTSSIEELQQIIHLQQSNLPSSICEEEKEAEGFVTVQHDLEILKKMHDYEPHIIVKDEGKIVGYALSMVSDFKTDIEVLKPMFEKIELLLDGQTSYLVMGQICIDKAYRKQGMFRGLYYKMRDEFMHKYDLLITEVAANNTRSMQAHYAIGFSDLLVYEADGFTWHLIQWNWK</sequence>
<dbReference type="SUPFAM" id="SSF55729">
    <property type="entry name" value="Acyl-CoA N-acyltransferases (Nat)"/>
    <property type="match status" value="1"/>
</dbReference>
<feature type="domain" description="N-acetyltransferase" evidence="1">
    <location>
        <begin position="5"/>
        <end position="177"/>
    </location>
</feature>
<dbReference type="Proteomes" id="UP001597344">
    <property type="component" value="Unassembled WGS sequence"/>
</dbReference>